<feature type="transmembrane region" description="Helical" evidence="1">
    <location>
        <begin position="217"/>
        <end position="240"/>
    </location>
</feature>
<keyword evidence="1" id="KW-0472">Membrane</keyword>
<dbReference type="Proteomes" id="UP000245533">
    <property type="component" value="Unassembled WGS sequence"/>
</dbReference>
<evidence type="ECO:0000256" key="1">
    <source>
        <dbReference type="SAM" id="Phobius"/>
    </source>
</evidence>
<feature type="transmembrane region" description="Helical" evidence="1">
    <location>
        <begin position="100"/>
        <end position="123"/>
    </location>
</feature>
<keyword evidence="3" id="KW-1185">Reference proteome</keyword>
<keyword evidence="1" id="KW-1133">Transmembrane helix</keyword>
<feature type="transmembrane region" description="Helical" evidence="1">
    <location>
        <begin position="135"/>
        <end position="156"/>
    </location>
</feature>
<organism evidence="2 3">
    <name type="scientific">Rhodohalobacter mucosus</name>
    <dbReference type="NCBI Taxonomy" id="2079485"/>
    <lineage>
        <taxon>Bacteria</taxon>
        <taxon>Pseudomonadati</taxon>
        <taxon>Balneolota</taxon>
        <taxon>Balneolia</taxon>
        <taxon>Balneolales</taxon>
        <taxon>Balneolaceae</taxon>
        <taxon>Rhodohalobacter</taxon>
    </lineage>
</organism>
<dbReference type="OrthoDB" id="9854477at2"/>
<feature type="transmembrane region" description="Helical" evidence="1">
    <location>
        <begin position="191"/>
        <end position="211"/>
    </location>
</feature>
<protein>
    <submittedName>
        <fullName evidence="2">Uncharacterized protein</fullName>
    </submittedName>
</protein>
<comment type="caution">
    <text evidence="2">The sequence shown here is derived from an EMBL/GenBank/DDBJ whole genome shotgun (WGS) entry which is preliminary data.</text>
</comment>
<dbReference type="EMBL" id="QGGB01000007">
    <property type="protein sequence ID" value="PWN06358.1"/>
    <property type="molecule type" value="Genomic_DNA"/>
</dbReference>
<evidence type="ECO:0000313" key="2">
    <source>
        <dbReference type="EMBL" id="PWN06358.1"/>
    </source>
</evidence>
<keyword evidence="1" id="KW-0812">Transmembrane</keyword>
<feature type="transmembrane region" description="Helical" evidence="1">
    <location>
        <begin position="303"/>
        <end position="323"/>
    </location>
</feature>
<name>A0A316TRB5_9BACT</name>
<evidence type="ECO:0000313" key="3">
    <source>
        <dbReference type="Proteomes" id="UP000245533"/>
    </source>
</evidence>
<dbReference type="RefSeq" id="WP_109647151.1">
    <property type="nucleotide sequence ID" value="NZ_QGGB01000007.1"/>
</dbReference>
<feature type="transmembrane region" description="Helical" evidence="1">
    <location>
        <begin position="45"/>
        <end position="62"/>
    </location>
</feature>
<proteinExistence type="predicted"/>
<sequence length="328" mass="36975">MDTENKYRAVFTNPKAKVSFIAPTILTGLIYLILQWFVTQNIVDSIFVGLLFGSTVILVFGLSSMAKHVTNRGLNFFSSSMDLEAEKEIFGRYQEYCAKILHFPGMMIAGLLYGTAVSLTPFLFDIWPEHFSLKLTLAVFLFAVNFVTGAAVYSLVKYIEQTYKIAPLINIDLWQANSGKTDFLLSMTRKMAVLASVYIALSLTSVLFSLIPINSIVISYGIFSGMILLSILFITPAPVVQKLKEEKIKMLNDLDDHIHDLLPNSYSDLNSGDTIELERMKSLLELREKIENLNVWPFKFKSIVATLSVIFFSALPILVRTILEVFFN</sequence>
<reference evidence="2 3" key="1">
    <citation type="submission" date="2018-05" db="EMBL/GenBank/DDBJ databases">
        <title>Rhodohalobacter halophilus gen. nov., sp. nov., a moderately halophilic member of the family Balneolaceae.</title>
        <authorList>
            <person name="Liu Z.-W."/>
        </authorList>
    </citation>
    <scope>NUCLEOTIDE SEQUENCE [LARGE SCALE GENOMIC DNA]</scope>
    <source>
        <strain evidence="2 3">8A47</strain>
    </source>
</reference>
<dbReference type="AlphaFoldDB" id="A0A316TRB5"/>
<gene>
    <name evidence="2" type="ORF">DDZ15_11090</name>
</gene>
<feature type="transmembrane region" description="Helical" evidence="1">
    <location>
        <begin position="20"/>
        <end position="39"/>
    </location>
</feature>
<accession>A0A316TRB5</accession>